<comment type="subcellular location">
    <subcellularLocation>
        <location evidence="1">Cell outer membrane</location>
    </subcellularLocation>
</comment>
<sequence length="490" mass="54717">MRTLQYIAAVILVTGISSCKKYLDKAPLDSINTANFFKTESDAIAAINGAYQPLQWPKLYNLRIWTSDIWAGNSIVGAGGGTDGIETQDIANFVTSTDNAAALDIWRGPAPGILRCNLVLKNVPAMNINQNLKNRILGEAYFLRSHYYFILVRLFGDVPLITEPQTPEDNLRPSRTPKAQVYDLIIKDLQQAINLLPDRSAYNGADMGRASKGAAMGMLAKVNLTLGKYTETVNLCRQVTGLGYTLNTNYSDNFNPATKNSSESIFEVQYFGKTSYSFWSNENQASWVSTFTGPRNADFVAGGYGWDQPTTEFVNQYEANDNRKDKTLLYVGGPSFDNKQYQSSYSVTGYNLRKFLVPKSVSPDYDTNPANWPVLRYSDVLLMEAEASCELNNLSDALVPLNKVRQRAGLPALSGLNQADLREKIRKERRIELAFEGQRWFDLIRYDNGQYAASFLKSIGKTNFAPKHLLLPIPQKEIDTNPNLTQNAGY</sequence>
<evidence type="ECO:0000256" key="3">
    <source>
        <dbReference type="ARBA" id="ARBA00022729"/>
    </source>
</evidence>
<dbReference type="InterPro" id="IPR033985">
    <property type="entry name" value="SusD-like_N"/>
</dbReference>
<dbReference type="Pfam" id="PF14322">
    <property type="entry name" value="SusD-like_3"/>
    <property type="match status" value="1"/>
</dbReference>
<evidence type="ECO:0000259" key="6">
    <source>
        <dbReference type="Pfam" id="PF07980"/>
    </source>
</evidence>
<evidence type="ECO:0000256" key="4">
    <source>
        <dbReference type="ARBA" id="ARBA00023136"/>
    </source>
</evidence>
<keyword evidence="9" id="KW-1185">Reference proteome</keyword>
<reference evidence="8 9" key="1">
    <citation type="submission" date="2016-10" db="EMBL/GenBank/DDBJ databases">
        <authorList>
            <person name="Varghese N."/>
            <person name="Submissions S."/>
        </authorList>
    </citation>
    <scope>NUCLEOTIDE SEQUENCE [LARGE SCALE GENOMIC DNA]</scope>
    <source>
        <strain evidence="8 9">DSM 25353</strain>
    </source>
</reference>
<evidence type="ECO:0000313" key="9">
    <source>
        <dbReference type="Proteomes" id="UP000198711"/>
    </source>
</evidence>
<dbReference type="SUPFAM" id="SSF48452">
    <property type="entry name" value="TPR-like"/>
    <property type="match status" value="1"/>
</dbReference>
<dbReference type="PROSITE" id="PS51257">
    <property type="entry name" value="PROKAR_LIPOPROTEIN"/>
    <property type="match status" value="1"/>
</dbReference>
<dbReference type="Pfam" id="PF07980">
    <property type="entry name" value="SusD_RagB"/>
    <property type="match status" value="1"/>
</dbReference>
<dbReference type="GO" id="GO:0009279">
    <property type="term" value="C:cell outer membrane"/>
    <property type="evidence" value="ECO:0007669"/>
    <property type="project" value="UniProtKB-SubCell"/>
</dbReference>
<name>A0A8X8LGM0_9BACT</name>
<comment type="similarity">
    <text evidence="2">Belongs to the SusD family.</text>
</comment>
<dbReference type="EMBL" id="FNNO01000016">
    <property type="protein sequence ID" value="SDX45834.1"/>
    <property type="molecule type" value="Genomic_DNA"/>
</dbReference>
<evidence type="ECO:0000256" key="1">
    <source>
        <dbReference type="ARBA" id="ARBA00004442"/>
    </source>
</evidence>
<organism evidence="8 9">
    <name type="scientific">Hydrobacter penzbergensis</name>
    <dbReference type="NCBI Taxonomy" id="1235997"/>
    <lineage>
        <taxon>Bacteria</taxon>
        <taxon>Pseudomonadati</taxon>
        <taxon>Bacteroidota</taxon>
        <taxon>Chitinophagia</taxon>
        <taxon>Chitinophagales</taxon>
        <taxon>Chitinophagaceae</taxon>
        <taxon>Hydrobacter</taxon>
    </lineage>
</organism>
<dbReference type="Gene3D" id="1.25.40.390">
    <property type="match status" value="1"/>
</dbReference>
<keyword evidence="5" id="KW-0998">Cell outer membrane</keyword>
<accession>A0A8X8LGM0</accession>
<protein>
    <submittedName>
        <fullName evidence="8">RagB/SusD domain-containing protein</fullName>
    </submittedName>
</protein>
<evidence type="ECO:0000256" key="2">
    <source>
        <dbReference type="ARBA" id="ARBA00006275"/>
    </source>
</evidence>
<feature type="domain" description="RagB/SusD" evidence="6">
    <location>
        <begin position="334"/>
        <end position="490"/>
    </location>
</feature>
<comment type="caution">
    <text evidence="8">The sequence shown here is derived from an EMBL/GenBank/DDBJ whole genome shotgun (WGS) entry which is preliminary data.</text>
</comment>
<dbReference type="AlphaFoldDB" id="A0A8X8LGM0"/>
<keyword evidence="4" id="KW-0472">Membrane</keyword>
<dbReference type="InterPro" id="IPR011990">
    <property type="entry name" value="TPR-like_helical_dom_sf"/>
</dbReference>
<proteinExistence type="inferred from homology"/>
<feature type="domain" description="SusD-like N-terminal" evidence="7">
    <location>
        <begin position="21"/>
        <end position="224"/>
    </location>
</feature>
<evidence type="ECO:0000259" key="7">
    <source>
        <dbReference type="Pfam" id="PF14322"/>
    </source>
</evidence>
<dbReference type="RefSeq" id="WP_092726208.1">
    <property type="nucleotide sequence ID" value="NZ_FNNO01000016.1"/>
</dbReference>
<dbReference type="Proteomes" id="UP000198711">
    <property type="component" value="Unassembled WGS sequence"/>
</dbReference>
<keyword evidence="3" id="KW-0732">Signal</keyword>
<evidence type="ECO:0000256" key="5">
    <source>
        <dbReference type="ARBA" id="ARBA00023237"/>
    </source>
</evidence>
<dbReference type="CDD" id="cd08977">
    <property type="entry name" value="SusD"/>
    <property type="match status" value="1"/>
</dbReference>
<gene>
    <name evidence="8" type="ORF">SAMN05444410_11675</name>
</gene>
<evidence type="ECO:0000313" key="8">
    <source>
        <dbReference type="EMBL" id="SDX45834.1"/>
    </source>
</evidence>
<dbReference type="InterPro" id="IPR012944">
    <property type="entry name" value="SusD_RagB_dom"/>
</dbReference>